<dbReference type="PANTHER" id="PTHR34222:SF40">
    <property type="match status" value="1"/>
</dbReference>
<evidence type="ECO:0000313" key="2">
    <source>
        <dbReference type="EMBL" id="CAI8616836.1"/>
    </source>
</evidence>
<keyword evidence="3" id="KW-1185">Reference proteome</keyword>
<feature type="compositionally biased region" description="Low complexity" evidence="1">
    <location>
        <begin position="1"/>
        <end position="18"/>
    </location>
</feature>
<name>A0AAV1B3E8_VICFA</name>
<dbReference type="EMBL" id="OX451741">
    <property type="protein sequence ID" value="CAI8616836.1"/>
    <property type="molecule type" value="Genomic_DNA"/>
</dbReference>
<reference evidence="2 3" key="1">
    <citation type="submission" date="2023-01" db="EMBL/GenBank/DDBJ databases">
        <authorList>
            <person name="Kreplak J."/>
        </authorList>
    </citation>
    <scope>NUCLEOTIDE SEQUENCE [LARGE SCALE GENOMIC DNA]</scope>
</reference>
<protein>
    <submittedName>
        <fullName evidence="2">Uncharacterized protein</fullName>
    </submittedName>
</protein>
<evidence type="ECO:0000313" key="3">
    <source>
        <dbReference type="Proteomes" id="UP001157006"/>
    </source>
</evidence>
<gene>
    <name evidence="2" type="ORF">VFH_VI047480</name>
</gene>
<evidence type="ECO:0000256" key="1">
    <source>
        <dbReference type="SAM" id="MobiDB-lite"/>
    </source>
</evidence>
<feature type="region of interest" description="Disordered" evidence="1">
    <location>
        <begin position="1"/>
        <end position="22"/>
    </location>
</feature>
<dbReference type="AlphaFoldDB" id="A0AAV1B3E8"/>
<sequence length="172" mass="19611">MADSSSINNEVENNIPENTLPPKQEQKGVMVILIQSKSPLFDSMGRTTFGCLNLSRCISEAERVWNDLDLFSTYKWKSTEDVKHHQQTIEEGRIFQFLASLNEYLDEVRRRIIGRATLPSLGEIFAEVRREETRRSVMIGKEKVDPNPPKANALIVDVVAFKSSNQRKSSNL</sequence>
<proteinExistence type="predicted"/>
<accession>A0AAV1B3E8</accession>
<dbReference type="Proteomes" id="UP001157006">
    <property type="component" value="Chromosome 6"/>
</dbReference>
<organism evidence="2 3">
    <name type="scientific">Vicia faba</name>
    <name type="common">Broad bean</name>
    <name type="synonym">Faba vulgaris</name>
    <dbReference type="NCBI Taxonomy" id="3906"/>
    <lineage>
        <taxon>Eukaryota</taxon>
        <taxon>Viridiplantae</taxon>
        <taxon>Streptophyta</taxon>
        <taxon>Embryophyta</taxon>
        <taxon>Tracheophyta</taxon>
        <taxon>Spermatophyta</taxon>
        <taxon>Magnoliopsida</taxon>
        <taxon>eudicotyledons</taxon>
        <taxon>Gunneridae</taxon>
        <taxon>Pentapetalae</taxon>
        <taxon>rosids</taxon>
        <taxon>fabids</taxon>
        <taxon>Fabales</taxon>
        <taxon>Fabaceae</taxon>
        <taxon>Papilionoideae</taxon>
        <taxon>50 kb inversion clade</taxon>
        <taxon>NPAAA clade</taxon>
        <taxon>Hologalegina</taxon>
        <taxon>IRL clade</taxon>
        <taxon>Fabeae</taxon>
        <taxon>Vicia</taxon>
    </lineage>
</organism>
<dbReference type="PANTHER" id="PTHR34222">
    <property type="entry name" value="GAG_PRE-INTEGRS DOMAIN-CONTAINING PROTEIN"/>
    <property type="match status" value="1"/>
</dbReference>